<dbReference type="InterPro" id="IPR047120">
    <property type="entry name" value="Pk/Esn/Tes"/>
</dbReference>
<feature type="compositionally biased region" description="Polar residues" evidence="7">
    <location>
        <begin position="200"/>
        <end position="220"/>
    </location>
</feature>
<feature type="domain" description="PET" evidence="9">
    <location>
        <begin position="32"/>
        <end position="140"/>
    </location>
</feature>
<evidence type="ECO:0000256" key="3">
    <source>
        <dbReference type="ARBA" id="ARBA00022737"/>
    </source>
</evidence>
<dbReference type="PROSITE" id="PS51303">
    <property type="entry name" value="PET"/>
    <property type="match status" value="1"/>
</dbReference>
<proteinExistence type="inferred from homology"/>
<dbReference type="Pfam" id="PF06297">
    <property type="entry name" value="PET"/>
    <property type="match status" value="1"/>
</dbReference>
<sequence length="430" mass="47976">MPMTGRSRFESRGVGFTCPPYISFSRTHAAHCSSTDRPENVLIEGQETGLHYVRIEKSPKSQVHVYFSALPEDKVPYVNSVGERYRVRQLLHQLPPHDNEVRYCHGLSDEERKELRLFSAQRKREALGRGSVRQLPGPMACDAGRQESKSLPSKGLQESKSLSSKGRQEIKSLPSQDLQDSKSLSSKGQSKSLPSKGLQESKSLPSQGLQEIKSLPSQDLQEMKSFPSKRRQKSKSLPSRARYHAEDHSLKLCSLRVGDHSFPTGVPASGSQDLLVLQMLDGTDKTLPPSERGKRLVAVGNLVRKTGLSTYGFSSLPYFSHDIQATISIYSTDVLYILPRDGSARHGITYECEERLSSGDIAVFASRAGPNTCWHPSCFNCHVCKELLVDLIYFYKEGKLYCGRHHAETLKPRCSACDEVSPYFILTSVL</sequence>
<keyword evidence="4 6" id="KW-0862">Zinc</keyword>
<gene>
    <name evidence="10" type="ORF">TBIB3V08_LOCUS7164</name>
</gene>
<dbReference type="PANTHER" id="PTHR24211">
    <property type="entry name" value="LIM DOMAIN-CONTAINING PROTEIN"/>
    <property type="match status" value="1"/>
</dbReference>
<dbReference type="SUPFAM" id="SSF57716">
    <property type="entry name" value="Glucocorticoid receptor-like (DNA-binding domain)"/>
    <property type="match status" value="1"/>
</dbReference>
<feature type="compositionally biased region" description="Polar residues" evidence="7">
    <location>
        <begin position="156"/>
        <end position="165"/>
    </location>
</feature>
<dbReference type="PANTHER" id="PTHR24211:SF20">
    <property type="entry name" value="PROTEIN ESPINAS-RELATED"/>
    <property type="match status" value="1"/>
</dbReference>
<dbReference type="Pfam" id="PF00412">
    <property type="entry name" value="LIM"/>
    <property type="match status" value="1"/>
</dbReference>
<organism evidence="10">
    <name type="scientific">Timema bartmani</name>
    <dbReference type="NCBI Taxonomy" id="61472"/>
    <lineage>
        <taxon>Eukaryota</taxon>
        <taxon>Metazoa</taxon>
        <taxon>Ecdysozoa</taxon>
        <taxon>Arthropoda</taxon>
        <taxon>Hexapoda</taxon>
        <taxon>Insecta</taxon>
        <taxon>Pterygota</taxon>
        <taxon>Neoptera</taxon>
        <taxon>Polyneoptera</taxon>
        <taxon>Phasmatodea</taxon>
        <taxon>Timematodea</taxon>
        <taxon>Timematoidea</taxon>
        <taxon>Timematidae</taxon>
        <taxon>Timema</taxon>
    </lineage>
</organism>
<evidence type="ECO:0000256" key="4">
    <source>
        <dbReference type="ARBA" id="ARBA00022833"/>
    </source>
</evidence>
<feature type="domain" description="LIM zinc-binding" evidence="8">
    <location>
        <begin position="347"/>
        <end position="412"/>
    </location>
</feature>
<feature type="compositionally biased region" description="Low complexity" evidence="7">
    <location>
        <begin position="172"/>
        <end position="198"/>
    </location>
</feature>
<keyword evidence="5 6" id="KW-0440">LIM domain</keyword>
<protein>
    <submittedName>
        <fullName evidence="10">Uncharacterized protein</fullName>
    </submittedName>
</protein>
<dbReference type="FunFam" id="2.10.110.10:FF:000035">
    <property type="entry name" value="prickle-like protein 2 isoform X1"/>
    <property type="match status" value="1"/>
</dbReference>
<name>A0A7R9F289_9NEOP</name>
<evidence type="ECO:0000313" key="10">
    <source>
        <dbReference type="EMBL" id="CAD7444798.1"/>
    </source>
</evidence>
<dbReference type="InterPro" id="IPR033723">
    <property type="entry name" value="PET_prickle"/>
</dbReference>
<dbReference type="CDD" id="cd09827">
    <property type="entry name" value="PET_Prickle"/>
    <property type="match status" value="1"/>
</dbReference>
<feature type="region of interest" description="Disordered" evidence="7">
    <location>
        <begin position="126"/>
        <end position="243"/>
    </location>
</feature>
<dbReference type="InterPro" id="IPR033725">
    <property type="entry name" value="LIM1_prickle"/>
</dbReference>
<evidence type="ECO:0000256" key="7">
    <source>
        <dbReference type="SAM" id="MobiDB-lite"/>
    </source>
</evidence>
<dbReference type="PROSITE" id="PS50023">
    <property type="entry name" value="LIM_DOMAIN_2"/>
    <property type="match status" value="1"/>
</dbReference>
<evidence type="ECO:0000256" key="1">
    <source>
        <dbReference type="ARBA" id="ARBA00008268"/>
    </source>
</evidence>
<dbReference type="GO" id="GO:0008270">
    <property type="term" value="F:zinc ion binding"/>
    <property type="evidence" value="ECO:0007669"/>
    <property type="project" value="InterPro"/>
</dbReference>
<evidence type="ECO:0000256" key="5">
    <source>
        <dbReference type="ARBA" id="ARBA00023038"/>
    </source>
</evidence>
<keyword evidence="3" id="KW-0677">Repeat</keyword>
<evidence type="ECO:0000259" key="9">
    <source>
        <dbReference type="PROSITE" id="PS51303"/>
    </source>
</evidence>
<evidence type="ECO:0000259" key="8">
    <source>
        <dbReference type="PROSITE" id="PS50023"/>
    </source>
</evidence>
<dbReference type="SMART" id="SM00132">
    <property type="entry name" value="LIM"/>
    <property type="match status" value="1"/>
</dbReference>
<evidence type="ECO:0000256" key="6">
    <source>
        <dbReference type="PROSITE-ProRule" id="PRU00125"/>
    </source>
</evidence>
<dbReference type="AlphaFoldDB" id="A0A7R9F289"/>
<dbReference type="InterPro" id="IPR001781">
    <property type="entry name" value="Znf_LIM"/>
</dbReference>
<reference evidence="10" key="1">
    <citation type="submission" date="2020-11" db="EMBL/GenBank/DDBJ databases">
        <authorList>
            <person name="Tran Van P."/>
        </authorList>
    </citation>
    <scope>NUCLEOTIDE SEQUENCE</scope>
</reference>
<dbReference type="EMBL" id="OD566872">
    <property type="protein sequence ID" value="CAD7444798.1"/>
    <property type="molecule type" value="Genomic_DNA"/>
</dbReference>
<dbReference type="CDD" id="cd09415">
    <property type="entry name" value="LIM1_Prickle"/>
    <property type="match status" value="1"/>
</dbReference>
<evidence type="ECO:0000256" key="2">
    <source>
        <dbReference type="ARBA" id="ARBA00022723"/>
    </source>
</evidence>
<keyword evidence="2 6" id="KW-0479">Metal-binding</keyword>
<accession>A0A7R9F289</accession>
<dbReference type="Gene3D" id="2.10.110.10">
    <property type="entry name" value="Cysteine Rich Protein"/>
    <property type="match status" value="1"/>
</dbReference>
<dbReference type="InterPro" id="IPR010442">
    <property type="entry name" value="PET_domain"/>
</dbReference>
<comment type="similarity">
    <text evidence="1">Belongs to the prickle / espinas / testin family.</text>
</comment>